<dbReference type="AlphaFoldDB" id="A0A316ZLA1"/>
<feature type="region of interest" description="Disordered" evidence="1">
    <location>
        <begin position="50"/>
        <end position="72"/>
    </location>
</feature>
<name>A0A316ZLA1_9BASI</name>
<dbReference type="GeneID" id="37273196"/>
<feature type="compositionally biased region" description="Pro residues" evidence="1">
    <location>
        <begin position="17"/>
        <end position="26"/>
    </location>
</feature>
<sequence length="563" mass="60343">MPHRRVQSSSSVELDPVPLPVMPPSRRPSVRAIRLSPQHAILELPFDPAEASPLAMSPSTERPARQLSTKRKGLGARFAATLRQSMTASDMHMAGYSTAVAIEAPVPLPSDTLWSSQAPQWPDGGNKARLYTATSTRSTPQRRHAGTPAPPLLRRSSLGVTNETLGKLSSPVPARVASVAPLLVPRDGGNALPRSCSSSSLASDGSLLRRPSWYSQQCTTASHTPPSSPGERKVSLPKSGSPHEVVRPSSQTIGRALASAPVAKAHPLRSSTAPTDSIEYRSARPRSRSSIEWREIAWLETPVPRVSASPLLSRSPSQLFDSEATLQPSPLEKGAEMEMLCEQSLADRGIFAQPAARTCELQGRALSSDSLRWTQHESVRQRRTLSLEQLNLTIDTGRKRSEPSSDPGHGMHGSSLSRSTSRSQSSSGKHRGTSEPVTPVLSETTATLRFVITSTAELAARAALAPLASARPGVSASSEPSHQKQRRRSASVSRSKRGKDDFVVRSLDDSRTWTVRLGHAVSRGLLIGLGLGWLPLAAATKMTLLRGAQDGVSLPSARDTPPR</sequence>
<feature type="region of interest" description="Disordered" evidence="1">
    <location>
        <begin position="215"/>
        <end position="284"/>
    </location>
</feature>
<feature type="region of interest" description="Disordered" evidence="1">
    <location>
        <begin position="134"/>
        <end position="155"/>
    </location>
</feature>
<reference evidence="2 3" key="1">
    <citation type="journal article" date="2018" name="Mol. Biol. Evol.">
        <title>Broad Genomic Sampling Reveals a Smut Pathogenic Ancestry of the Fungal Clade Ustilaginomycotina.</title>
        <authorList>
            <person name="Kijpornyongpan T."/>
            <person name="Mondo S.J."/>
            <person name="Barry K."/>
            <person name="Sandor L."/>
            <person name="Lee J."/>
            <person name="Lipzen A."/>
            <person name="Pangilinan J."/>
            <person name="LaButti K."/>
            <person name="Hainaut M."/>
            <person name="Henrissat B."/>
            <person name="Grigoriev I.V."/>
            <person name="Spatafora J.W."/>
            <person name="Aime M.C."/>
        </authorList>
    </citation>
    <scope>NUCLEOTIDE SEQUENCE [LARGE SCALE GENOMIC DNA]</scope>
    <source>
        <strain evidence="2 3">MCA 4186</strain>
    </source>
</reference>
<feature type="compositionally biased region" description="Polar residues" evidence="1">
    <location>
        <begin position="215"/>
        <end position="225"/>
    </location>
</feature>
<evidence type="ECO:0000256" key="1">
    <source>
        <dbReference type="SAM" id="MobiDB-lite"/>
    </source>
</evidence>
<feature type="compositionally biased region" description="Basic residues" evidence="1">
    <location>
        <begin position="483"/>
        <end position="497"/>
    </location>
</feature>
<feature type="region of interest" description="Disordered" evidence="1">
    <location>
        <begin position="186"/>
        <end position="205"/>
    </location>
</feature>
<feature type="region of interest" description="Disordered" evidence="1">
    <location>
        <begin position="1"/>
        <end position="27"/>
    </location>
</feature>
<feature type="compositionally biased region" description="Low complexity" evidence="1">
    <location>
        <begin position="194"/>
        <end position="205"/>
    </location>
</feature>
<evidence type="ECO:0000313" key="2">
    <source>
        <dbReference type="EMBL" id="PWO01176.1"/>
    </source>
</evidence>
<feature type="region of interest" description="Disordered" evidence="1">
    <location>
        <begin position="469"/>
        <end position="498"/>
    </location>
</feature>
<accession>A0A316ZLA1</accession>
<proteinExistence type="predicted"/>
<dbReference type="Proteomes" id="UP000245946">
    <property type="component" value="Unassembled WGS sequence"/>
</dbReference>
<organism evidence="2 3">
    <name type="scientific">Tilletiopsis washingtonensis</name>
    <dbReference type="NCBI Taxonomy" id="58919"/>
    <lineage>
        <taxon>Eukaryota</taxon>
        <taxon>Fungi</taxon>
        <taxon>Dikarya</taxon>
        <taxon>Basidiomycota</taxon>
        <taxon>Ustilaginomycotina</taxon>
        <taxon>Exobasidiomycetes</taxon>
        <taxon>Entylomatales</taxon>
        <taxon>Entylomatales incertae sedis</taxon>
        <taxon>Tilletiopsis</taxon>
    </lineage>
</organism>
<evidence type="ECO:0000313" key="3">
    <source>
        <dbReference type="Proteomes" id="UP000245946"/>
    </source>
</evidence>
<feature type="region of interest" description="Disordered" evidence="1">
    <location>
        <begin position="390"/>
        <end position="440"/>
    </location>
</feature>
<feature type="compositionally biased region" description="Low complexity" evidence="1">
    <location>
        <begin position="414"/>
        <end position="427"/>
    </location>
</feature>
<protein>
    <submittedName>
        <fullName evidence="2">Uncharacterized protein</fullName>
    </submittedName>
</protein>
<dbReference type="EMBL" id="KZ819283">
    <property type="protein sequence ID" value="PWO01176.1"/>
    <property type="molecule type" value="Genomic_DNA"/>
</dbReference>
<keyword evidence="3" id="KW-1185">Reference proteome</keyword>
<dbReference type="RefSeq" id="XP_025601454.1">
    <property type="nucleotide sequence ID" value="XM_025745652.1"/>
</dbReference>
<gene>
    <name evidence="2" type="ORF">FA09DRAFT_4201</name>
</gene>